<keyword evidence="3" id="KW-1185">Reference proteome</keyword>
<proteinExistence type="predicted"/>
<comment type="caution">
    <text evidence="2">The sequence shown here is derived from an EMBL/GenBank/DDBJ whole genome shotgun (WGS) entry which is preliminary data.</text>
</comment>
<feature type="region of interest" description="Disordered" evidence="1">
    <location>
        <begin position="242"/>
        <end position="315"/>
    </location>
</feature>
<dbReference type="AlphaFoldDB" id="A0A7J7MNG8"/>
<dbReference type="OrthoDB" id="1939300at2759"/>
<dbReference type="EMBL" id="JACGCM010001329">
    <property type="protein sequence ID" value="KAF6156479.1"/>
    <property type="molecule type" value="Genomic_DNA"/>
</dbReference>
<evidence type="ECO:0000313" key="2">
    <source>
        <dbReference type="EMBL" id="KAF6156479.1"/>
    </source>
</evidence>
<dbReference type="Proteomes" id="UP000541444">
    <property type="component" value="Unassembled WGS sequence"/>
</dbReference>
<dbReference type="InterPro" id="IPR040256">
    <property type="entry name" value="At4g02000-like"/>
</dbReference>
<dbReference type="PANTHER" id="PTHR31286:SF180">
    <property type="entry name" value="OS10G0362600 PROTEIN"/>
    <property type="match status" value="1"/>
</dbReference>
<dbReference type="PANTHER" id="PTHR31286">
    <property type="entry name" value="GLYCINE-RICH CELL WALL STRUCTURAL PROTEIN 1.8-LIKE"/>
    <property type="match status" value="1"/>
</dbReference>
<gene>
    <name evidence="2" type="ORF">GIB67_011280</name>
</gene>
<evidence type="ECO:0008006" key="4">
    <source>
        <dbReference type="Google" id="ProtNLM"/>
    </source>
</evidence>
<sequence>MELLANFCDIESRVDVDHLKCTWVYMIEHVEEPADIDVKSSWAPSKVRGRSKLKYTPPTISEGCVIVKIKSSDYLVEHFMGKRMRYMYVKETLKNLWDMKGDFEMSIRGMHNLYYFKFLNSDDKAKVLERGSQHIEVDWKPLFLDKATENNNKRSFARICVEMGADSVLSVVFNVLVDESYTIEFPVKYNWLPPNCSKYMVFGHNKLNCPVIANAPPAERVEKVKVPPIKMKWMPKNTDVSLANEIDASKKNDKNGWESPNRTSKNPVNAHLSSKGITSHNSMQSLENVNEENLEKNGINDSGERWPTELMMTHL</sequence>
<feature type="compositionally biased region" description="Basic and acidic residues" evidence="1">
    <location>
        <begin position="247"/>
        <end position="256"/>
    </location>
</feature>
<evidence type="ECO:0000256" key="1">
    <source>
        <dbReference type="SAM" id="MobiDB-lite"/>
    </source>
</evidence>
<evidence type="ECO:0000313" key="3">
    <source>
        <dbReference type="Proteomes" id="UP000541444"/>
    </source>
</evidence>
<feature type="compositionally biased region" description="Polar residues" evidence="1">
    <location>
        <begin position="258"/>
        <end position="285"/>
    </location>
</feature>
<reference evidence="2 3" key="1">
    <citation type="journal article" date="2020" name="IScience">
        <title>Genome Sequencing of the Endangered Kingdonia uniflora (Circaeasteraceae, Ranunculales) Reveals Potential Mechanisms of Evolutionary Specialization.</title>
        <authorList>
            <person name="Sun Y."/>
            <person name="Deng T."/>
            <person name="Zhang A."/>
            <person name="Moore M.J."/>
            <person name="Landis J.B."/>
            <person name="Lin N."/>
            <person name="Zhang H."/>
            <person name="Zhang X."/>
            <person name="Huang J."/>
            <person name="Zhang X."/>
            <person name="Sun H."/>
            <person name="Wang H."/>
        </authorList>
    </citation>
    <scope>NUCLEOTIDE SEQUENCE [LARGE SCALE GENOMIC DNA]</scope>
    <source>
        <strain evidence="2">TB1705</strain>
        <tissue evidence="2">Leaf</tissue>
    </source>
</reference>
<name>A0A7J7MNG8_9MAGN</name>
<protein>
    <recommendedName>
        <fullName evidence="4">DUF4283 domain-containing protein</fullName>
    </recommendedName>
</protein>
<organism evidence="2 3">
    <name type="scientific">Kingdonia uniflora</name>
    <dbReference type="NCBI Taxonomy" id="39325"/>
    <lineage>
        <taxon>Eukaryota</taxon>
        <taxon>Viridiplantae</taxon>
        <taxon>Streptophyta</taxon>
        <taxon>Embryophyta</taxon>
        <taxon>Tracheophyta</taxon>
        <taxon>Spermatophyta</taxon>
        <taxon>Magnoliopsida</taxon>
        <taxon>Ranunculales</taxon>
        <taxon>Circaeasteraceae</taxon>
        <taxon>Kingdonia</taxon>
    </lineage>
</organism>
<accession>A0A7J7MNG8</accession>